<dbReference type="EMBL" id="CAJHIT010000007">
    <property type="protein sequence ID" value="CAD6503713.1"/>
    <property type="molecule type" value="Genomic_DNA"/>
</dbReference>
<evidence type="ECO:0000256" key="1">
    <source>
        <dbReference type="SAM" id="MobiDB-lite"/>
    </source>
</evidence>
<reference evidence="2" key="1">
    <citation type="submission" date="2020-10" db="EMBL/GenBank/DDBJ databases">
        <authorList>
            <person name="Muller C M."/>
        </authorList>
    </citation>
    <scope>NUCLEOTIDE SEQUENCE</scope>
    <source>
        <strain evidence="2">THUN-12</strain>
    </source>
</reference>
<proteinExistence type="predicted"/>
<feature type="region of interest" description="Disordered" evidence="1">
    <location>
        <begin position="27"/>
        <end position="62"/>
    </location>
</feature>
<evidence type="ECO:0000313" key="3">
    <source>
        <dbReference type="Proteomes" id="UP000683417"/>
    </source>
</evidence>
<comment type="caution">
    <text evidence="2">The sequence shown here is derived from an EMBL/GenBank/DDBJ whole genome shotgun (WGS) entry which is preliminary data.</text>
</comment>
<accession>A0A9W4D3X9</accession>
<organism evidence="2 3">
    <name type="scientific">Blumeria graminis f. sp. triticale</name>
    <dbReference type="NCBI Taxonomy" id="1689686"/>
    <lineage>
        <taxon>Eukaryota</taxon>
        <taxon>Fungi</taxon>
        <taxon>Dikarya</taxon>
        <taxon>Ascomycota</taxon>
        <taxon>Pezizomycotina</taxon>
        <taxon>Leotiomycetes</taxon>
        <taxon>Erysiphales</taxon>
        <taxon>Erysiphaceae</taxon>
        <taxon>Blumeria</taxon>
    </lineage>
</organism>
<gene>
    <name evidence="2" type="ORF">BGTH12_LOCUS5071</name>
</gene>
<sequence length="78" mass="8543">MAERMDSIEAMLYNMKASLKAIQPRSQQIKLSMSDTSSTVIRPDKGKAPAKPDASMPVDNTTVISKPEPEFFALTLGE</sequence>
<evidence type="ECO:0000313" key="2">
    <source>
        <dbReference type="EMBL" id="CAD6503713.1"/>
    </source>
</evidence>
<dbReference type="AlphaFoldDB" id="A0A9W4D3X9"/>
<name>A0A9W4D3X9_BLUGR</name>
<protein>
    <submittedName>
        <fullName evidence="2">BgTH12-03371</fullName>
    </submittedName>
</protein>
<feature type="compositionally biased region" description="Polar residues" evidence="1">
    <location>
        <begin position="27"/>
        <end position="40"/>
    </location>
</feature>
<dbReference type="Proteomes" id="UP000683417">
    <property type="component" value="Unassembled WGS sequence"/>
</dbReference>